<reference evidence="1" key="1">
    <citation type="submission" date="2023-06" db="EMBL/GenBank/DDBJ databases">
        <title>Cytophagales bacterium Strain LB-30, isolated from soil.</title>
        <authorList>
            <person name="Liu B."/>
        </authorList>
    </citation>
    <scope>NUCLEOTIDE SEQUENCE</scope>
    <source>
        <strain evidence="1">LB-30</strain>
    </source>
</reference>
<sequence>MKRLSFVVLLATVMGACSSPKTQEEAAVQSFGAAITEENSIALTALPEQLSATDSLSIKVEGTIQEVCQMKGCWMKMDMGNNQSITVKFKDYGFFVPKDAAGKVAVIEGVVKKEVTSVEQLKHLAEDAGKSQEEIDAITEPKEGYTFLASGVLLKDAK</sequence>
<keyword evidence="2" id="KW-1185">Reference proteome</keyword>
<dbReference type="Pfam" id="PF16267">
    <property type="entry name" value="DUF4920"/>
    <property type="match status" value="1"/>
</dbReference>
<dbReference type="RefSeq" id="WP_320005131.1">
    <property type="nucleotide sequence ID" value="NZ_JAUHJS010000007.1"/>
</dbReference>
<organism evidence="1 2">
    <name type="scientific">Shiella aurantiaca</name>
    <dbReference type="NCBI Taxonomy" id="3058365"/>
    <lineage>
        <taxon>Bacteria</taxon>
        <taxon>Pseudomonadati</taxon>
        <taxon>Bacteroidota</taxon>
        <taxon>Cytophagia</taxon>
        <taxon>Cytophagales</taxon>
        <taxon>Shiellaceae</taxon>
        <taxon>Shiella</taxon>
    </lineage>
</organism>
<comment type="caution">
    <text evidence="1">The sequence shown here is derived from an EMBL/GenBank/DDBJ whole genome shotgun (WGS) entry which is preliminary data.</text>
</comment>
<name>A0ABT8F8I5_9BACT</name>
<dbReference type="EMBL" id="JAUHJS010000007">
    <property type="protein sequence ID" value="MDN4166593.1"/>
    <property type="molecule type" value="Genomic_DNA"/>
</dbReference>
<dbReference type="Proteomes" id="UP001168552">
    <property type="component" value="Unassembled WGS sequence"/>
</dbReference>
<dbReference type="PROSITE" id="PS51257">
    <property type="entry name" value="PROKAR_LIPOPROTEIN"/>
    <property type="match status" value="1"/>
</dbReference>
<dbReference type="InterPro" id="IPR032577">
    <property type="entry name" value="DUF4920"/>
</dbReference>
<evidence type="ECO:0000313" key="1">
    <source>
        <dbReference type="EMBL" id="MDN4166593.1"/>
    </source>
</evidence>
<protein>
    <submittedName>
        <fullName evidence="1">DUF4920 domain-containing protein</fullName>
    </submittedName>
</protein>
<accession>A0ABT8F8I5</accession>
<gene>
    <name evidence="1" type="ORF">QWY31_13875</name>
</gene>
<proteinExistence type="predicted"/>
<evidence type="ECO:0000313" key="2">
    <source>
        <dbReference type="Proteomes" id="UP001168552"/>
    </source>
</evidence>